<dbReference type="InterPro" id="IPR003137">
    <property type="entry name" value="PA_domain"/>
</dbReference>
<organism evidence="16 17">
    <name type="scientific">Hymenobacter telluris</name>
    <dbReference type="NCBI Taxonomy" id="2816474"/>
    <lineage>
        <taxon>Bacteria</taxon>
        <taxon>Pseudomonadati</taxon>
        <taxon>Bacteroidota</taxon>
        <taxon>Cytophagia</taxon>
        <taxon>Cytophagales</taxon>
        <taxon>Hymenobacteraceae</taxon>
        <taxon>Hymenobacter</taxon>
    </lineage>
</organism>
<evidence type="ECO:0000256" key="2">
    <source>
        <dbReference type="ARBA" id="ARBA00004613"/>
    </source>
</evidence>
<dbReference type="InterPro" id="IPR046450">
    <property type="entry name" value="PA_dom_sf"/>
</dbReference>
<name>A0A939ETJ1_9BACT</name>
<dbReference type="NCBIfam" id="TIGR04183">
    <property type="entry name" value="Por_Secre_tail"/>
    <property type="match status" value="1"/>
</dbReference>
<evidence type="ECO:0000259" key="15">
    <source>
        <dbReference type="Pfam" id="PF18962"/>
    </source>
</evidence>
<dbReference type="Pfam" id="PF02128">
    <property type="entry name" value="Peptidase_M36"/>
    <property type="match status" value="1"/>
</dbReference>
<dbReference type="PANTHER" id="PTHR33478">
    <property type="entry name" value="EXTRACELLULAR METALLOPROTEINASE MEP"/>
    <property type="match status" value="1"/>
</dbReference>
<evidence type="ECO:0000313" key="17">
    <source>
        <dbReference type="Proteomes" id="UP000664144"/>
    </source>
</evidence>
<keyword evidence="6" id="KW-0479">Metal-binding</keyword>
<dbReference type="InterPro" id="IPR001842">
    <property type="entry name" value="Peptidase_M36"/>
</dbReference>
<dbReference type="GO" id="GO:0008270">
    <property type="term" value="F:zinc ion binding"/>
    <property type="evidence" value="ECO:0007669"/>
    <property type="project" value="InterPro"/>
</dbReference>
<accession>A0A939ETJ1</accession>
<dbReference type="AlphaFoldDB" id="A0A939ETJ1"/>
<evidence type="ECO:0000256" key="10">
    <source>
        <dbReference type="ARBA" id="ARBA00023049"/>
    </source>
</evidence>
<dbReference type="Pfam" id="PF07504">
    <property type="entry name" value="FTP"/>
    <property type="match status" value="1"/>
</dbReference>
<comment type="cofactor">
    <cofactor evidence="1">
        <name>Zn(2+)</name>
        <dbReference type="ChEBI" id="CHEBI:29105"/>
    </cofactor>
</comment>
<evidence type="ECO:0000256" key="1">
    <source>
        <dbReference type="ARBA" id="ARBA00001947"/>
    </source>
</evidence>
<dbReference type="PANTHER" id="PTHR33478:SF1">
    <property type="entry name" value="EXTRACELLULAR METALLOPROTEINASE MEP"/>
    <property type="match status" value="1"/>
</dbReference>
<dbReference type="SUPFAM" id="SSF55486">
    <property type="entry name" value="Metalloproteases ('zincins'), catalytic domain"/>
    <property type="match status" value="1"/>
</dbReference>
<evidence type="ECO:0000256" key="12">
    <source>
        <dbReference type="SAM" id="SignalP"/>
    </source>
</evidence>
<dbReference type="Pfam" id="PF02225">
    <property type="entry name" value="PA"/>
    <property type="match status" value="1"/>
</dbReference>
<dbReference type="EMBL" id="JAFLQZ010000002">
    <property type="protein sequence ID" value="MBO0356972.1"/>
    <property type="molecule type" value="Genomic_DNA"/>
</dbReference>
<evidence type="ECO:0000313" key="16">
    <source>
        <dbReference type="EMBL" id="MBO0356972.1"/>
    </source>
</evidence>
<dbReference type="CDD" id="cd04818">
    <property type="entry name" value="PA_subtilisin_1"/>
    <property type="match status" value="1"/>
</dbReference>
<keyword evidence="10" id="KW-0482">Metalloprotease</keyword>
<keyword evidence="11" id="KW-0865">Zymogen</keyword>
<dbReference type="SUPFAM" id="SSF52025">
    <property type="entry name" value="PA domain"/>
    <property type="match status" value="1"/>
</dbReference>
<dbReference type="CDD" id="cd09596">
    <property type="entry name" value="M36"/>
    <property type="match status" value="1"/>
</dbReference>
<evidence type="ECO:0000256" key="4">
    <source>
        <dbReference type="ARBA" id="ARBA00022525"/>
    </source>
</evidence>
<feature type="domain" description="Secretion system C-terminal sorting" evidence="15">
    <location>
        <begin position="805"/>
        <end position="882"/>
    </location>
</feature>
<evidence type="ECO:0000256" key="9">
    <source>
        <dbReference type="ARBA" id="ARBA00022833"/>
    </source>
</evidence>
<evidence type="ECO:0000256" key="7">
    <source>
        <dbReference type="ARBA" id="ARBA00022729"/>
    </source>
</evidence>
<dbReference type="Gene3D" id="3.50.30.30">
    <property type="match status" value="1"/>
</dbReference>
<comment type="subcellular location">
    <subcellularLocation>
        <location evidence="2">Secreted</location>
    </subcellularLocation>
</comment>
<keyword evidence="8" id="KW-0378">Hydrolase</keyword>
<dbReference type="Proteomes" id="UP000664144">
    <property type="component" value="Unassembled WGS sequence"/>
</dbReference>
<evidence type="ECO:0000259" key="13">
    <source>
        <dbReference type="Pfam" id="PF02225"/>
    </source>
</evidence>
<dbReference type="GO" id="GO:0006508">
    <property type="term" value="P:proteolysis"/>
    <property type="evidence" value="ECO:0007669"/>
    <property type="project" value="UniProtKB-KW"/>
</dbReference>
<evidence type="ECO:0000256" key="8">
    <source>
        <dbReference type="ARBA" id="ARBA00022801"/>
    </source>
</evidence>
<keyword evidence="7 12" id="KW-0732">Signal</keyword>
<comment type="similarity">
    <text evidence="3">Belongs to the peptidase M36 family.</text>
</comment>
<feature type="chain" id="PRO_5037772946" evidence="12">
    <location>
        <begin position="28"/>
        <end position="884"/>
    </location>
</feature>
<dbReference type="InterPro" id="IPR027268">
    <property type="entry name" value="Peptidase_M4/M1_CTD_sf"/>
</dbReference>
<feature type="signal peptide" evidence="12">
    <location>
        <begin position="1"/>
        <end position="27"/>
    </location>
</feature>
<reference evidence="16" key="1">
    <citation type="submission" date="2021-03" db="EMBL/GenBank/DDBJ databases">
        <authorList>
            <person name="Kim M.K."/>
        </authorList>
    </citation>
    <scope>NUCLEOTIDE SEQUENCE</scope>
    <source>
        <strain evidence="16">BT186</strain>
    </source>
</reference>
<sequence>MKLTSTMSGCRVLAFAAVLGLPTLATAQQQPLSRALAALTAQATRQGLSEQDLLNPVVTSQHTDASTGLTHIYLRQRHQGIEVYGAVANATVAANGKLVALRHSFLPNVAAQARTSSPSLTAAQGVAAAARALSLPAPRALSVVKDGQPTAGLVFSKGGISLDDILVKLMYQPLPSGELALAWDVTISTLDAQHYWNVRVDASTGALLDQADYTISEPVSFAELTQRSLATQTWPQVTSQPTTGNRVTVPNSYSVFPLTIESPNHGASQLVVNPADAMYSPFGWHDVNGVAGADSTNTKGNNVYAYLDRNGLNTFRKGASPDGGATQVFDFPFAAAAQPTTNSDAAVTNLFYWNNLMHDVMASKGFTEAAGNFQVKNYSNTGIGNDPVRAEAQDGAGLATPNLNNANFTITADGQPPRMQMYEWSGLTSVSVTAPTALAGPLNVAEGNNGRTLNAVGPITGNLVAVNDGSAQPTRGCNTPLVNAAAVNGNIALIRRGKCNFSAKIKIAQDAGARMVVMMDSIPNAAALVTMAGTAPDSVGIRIPSVFISYNDGIRLKTALDAGQTVTITAGSAPRRDGDFDNGIVAHEYGHGISGRLTGGAANATCLNNAEQMGEGWSDFFALWMTTKPGDLGTTPRGIGTYASYEPTTGFGIRTQMYSTNMALNDLTYADLGASPYTAVHAIGEIWAATLWDLNWALIGRYGYNNDLKALTGGNNVALRLVIEGLKLQGCRPGFLDGRNGILKADSALNNAANSALIWQVFARRGMGFNAVQGSSAVITDQTAGYSLPPTLSVAKRLNEQLLEVYPNPANSQILVRTQVNSKASVGVELVNLMGQVVRSSSVAAHTVQQEGVKLQTADLSAGVYVVRLTTSEGTITKKVVVQH</sequence>
<protein>
    <submittedName>
        <fullName evidence="16">T9SS-dependent M36 family metallopeptidase</fullName>
    </submittedName>
</protein>
<keyword evidence="9" id="KW-0862">Zinc</keyword>
<evidence type="ECO:0000259" key="14">
    <source>
        <dbReference type="Pfam" id="PF07504"/>
    </source>
</evidence>
<dbReference type="RefSeq" id="WP_206981116.1">
    <property type="nucleotide sequence ID" value="NZ_JAFLQZ010000002.1"/>
</dbReference>
<evidence type="ECO:0000256" key="3">
    <source>
        <dbReference type="ARBA" id="ARBA00006006"/>
    </source>
</evidence>
<dbReference type="Gene3D" id="3.10.170.10">
    <property type="match status" value="1"/>
</dbReference>
<dbReference type="NCBIfam" id="NF038113">
    <property type="entry name" value="T9SSA_dep_M36"/>
    <property type="match status" value="1"/>
</dbReference>
<gene>
    <name evidence="16" type="ORF">J0X19_03365</name>
</gene>
<dbReference type="InterPro" id="IPR011096">
    <property type="entry name" value="FTP_domain"/>
</dbReference>
<keyword evidence="5" id="KW-0645">Protease</keyword>
<keyword evidence="4" id="KW-0964">Secreted</keyword>
<evidence type="ECO:0000256" key="6">
    <source>
        <dbReference type="ARBA" id="ARBA00022723"/>
    </source>
</evidence>
<evidence type="ECO:0000256" key="5">
    <source>
        <dbReference type="ARBA" id="ARBA00022670"/>
    </source>
</evidence>
<dbReference type="InterPro" id="IPR026444">
    <property type="entry name" value="Secre_tail"/>
</dbReference>
<evidence type="ECO:0000256" key="11">
    <source>
        <dbReference type="ARBA" id="ARBA00023145"/>
    </source>
</evidence>
<feature type="domain" description="FTP" evidence="14">
    <location>
        <begin position="58"/>
        <end position="101"/>
    </location>
</feature>
<dbReference type="InterPro" id="IPR050371">
    <property type="entry name" value="Fungal_virulence_M36"/>
</dbReference>
<feature type="domain" description="PA" evidence="13">
    <location>
        <begin position="459"/>
        <end position="555"/>
    </location>
</feature>
<dbReference type="Gene3D" id="1.10.390.10">
    <property type="entry name" value="Neutral Protease Domain 2"/>
    <property type="match status" value="1"/>
</dbReference>
<proteinExistence type="inferred from homology"/>
<dbReference type="Pfam" id="PF18962">
    <property type="entry name" value="Por_Secre_tail"/>
    <property type="match status" value="1"/>
</dbReference>
<dbReference type="GO" id="GO:0005615">
    <property type="term" value="C:extracellular space"/>
    <property type="evidence" value="ECO:0007669"/>
    <property type="project" value="InterPro"/>
</dbReference>
<comment type="caution">
    <text evidence="16">The sequence shown here is derived from an EMBL/GenBank/DDBJ whole genome shotgun (WGS) entry which is preliminary data.</text>
</comment>
<dbReference type="GO" id="GO:0004222">
    <property type="term" value="F:metalloendopeptidase activity"/>
    <property type="evidence" value="ECO:0007669"/>
    <property type="project" value="InterPro"/>
</dbReference>
<keyword evidence="17" id="KW-1185">Reference proteome</keyword>